<dbReference type="Proteomes" id="UP000240638">
    <property type="component" value="Unassembled WGS sequence"/>
</dbReference>
<sequence>MSRPIEKVSGARVGFLHLHERTERLKQVLRDAGDGWLRRAKLLLPDHVFLAISHRRKIGRFPRFRNPETFNEMILARCLHPNPRWSKLADKLAVRDYVRDRIGEKYLIPLIAAPDVFTQEIFNSLPASFVMKANHGSGFVEVVWDKSKRSFGELRAIADRWLRTDYYRQGRERHYRAIKPRILFETLLLDSSGKIPPDFKMNMFGNTSQGPVIYTGVVQDRFGNERIDLYDAQWRPLDLELGEFSGSGVPPPPPPHWEEVIRVATRLVEGLGYARVDLYVFDDKIYFGELTFTPGGGIFPFSPDRYDYEWGRLFKAMT</sequence>
<dbReference type="InterPro" id="IPR029465">
    <property type="entry name" value="ATPgrasp_TupA"/>
</dbReference>
<reference evidence="1 2" key="1">
    <citation type="submission" date="2018-03" db="EMBL/GenBank/DDBJ databases">
        <title>Whole genome analyses suggest that Burkholderia sensu lato contains two further novel genera in the rhizoxinica-symbiotica group Mycetohabitans gen. nov., and Trinickia gen. nov.: implications for the evolution of diazotrophy and nodulation in the Burkholderiaceae.</title>
        <authorList>
            <person name="Estrada De Los Santos P."/>
            <person name="Palmer M."/>
            <person name="Chavez-Ramirez B."/>
            <person name="Steenkamp E.T."/>
            <person name="Hirsch A.M."/>
            <person name="Manyaka P."/>
            <person name="Maluk M."/>
            <person name="Lafos M."/>
            <person name="Crook M."/>
            <person name="Gross E."/>
            <person name="Simon M.F."/>
            <person name="Bueno Dos Reis Junior F."/>
            <person name="Poole P.S."/>
            <person name="Venter S.N."/>
            <person name="James E.K."/>
        </authorList>
    </citation>
    <scope>NUCLEOTIDE SEQUENCE [LARGE SCALE GENOMIC DNA]</scope>
    <source>
        <strain evidence="1 2">JPY-366</strain>
    </source>
</reference>
<protein>
    <recommendedName>
        <fullName evidence="3">Glycosyl transferase</fullName>
    </recommendedName>
</protein>
<proteinExistence type="predicted"/>
<accession>A0A2T3XVQ2</accession>
<name>A0A2T3XVQ2_9BURK</name>
<comment type="caution">
    <text evidence="1">The sequence shown here is derived from an EMBL/GenBank/DDBJ whole genome shotgun (WGS) entry which is preliminary data.</text>
</comment>
<gene>
    <name evidence="1" type="ORF">C9I57_12240</name>
</gene>
<dbReference type="EMBL" id="PYUC01000005">
    <property type="protein sequence ID" value="PTB20596.1"/>
    <property type="molecule type" value="Genomic_DNA"/>
</dbReference>
<evidence type="ECO:0008006" key="3">
    <source>
        <dbReference type="Google" id="ProtNLM"/>
    </source>
</evidence>
<dbReference type="SUPFAM" id="SSF56059">
    <property type="entry name" value="Glutathione synthetase ATP-binding domain-like"/>
    <property type="match status" value="1"/>
</dbReference>
<dbReference type="AlphaFoldDB" id="A0A2T3XVQ2"/>
<evidence type="ECO:0000313" key="1">
    <source>
        <dbReference type="EMBL" id="PTB20596.1"/>
    </source>
</evidence>
<organism evidence="1 2">
    <name type="scientific">Trinickia symbiotica</name>
    <dbReference type="NCBI Taxonomy" id="863227"/>
    <lineage>
        <taxon>Bacteria</taxon>
        <taxon>Pseudomonadati</taxon>
        <taxon>Pseudomonadota</taxon>
        <taxon>Betaproteobacteria</taxon>
        <taxon>Burkholderiales</taxon>
        <taxon>Burkholderiaceae</taxon>
        <taxon>Trinickia</taxon>
    </lineage>
</organism>
<dbReference type="Pfam" id="PF14305">
    <property type="entry name" value="ATPgrasp_TupA"/>
    <property type="match status" value="1"/>
</dbReference>
<evidence type="ECO:0000313" key="2">
    <source>
        <dbReference type="Proteomes" id="UP000240638"/>
    </source>
</evidence>